<dbReference type="RefSeq" id="WP_100646390.1">
    <property type="nucleotide sequence ID" value="NZ_JAYGOJ010000097.1"/>
</dbReference>
<gene>
    <name evidence="4" type="ORF">VCX44_16155</name>
</gene>
<reference evidence="4 5" key="1">
    <citation type="submission" date="2023-12" db="EMBL/GenBank/DDBJ databases">
        <title>Characterization of antibiotic resistance in Aeromonas spp. in hospital effluent.</title>
        <authorList>
            <person name="Negoseki B.R.S."/>
            <person name="Krul D."/>
            <person name="Siqueira A.C."/>
            <person name="Almeida M."/>
            <person name="Mesa D."/>
            <person name="Conte D."/>
            <person name="Dalla-Costa L.M."/>
        </authorList>
    </citation>
    <scope>NUCLEOTIDE SEQUENCE [LARGE SCALE GENOMIC DNA]</scope>
    <source>
        <strain evidence="4 5">36v</strain>
    </source>
</reference>
<dbReference type="Pfam" id="PF00685">
    <property type="entry name" value="Sulfotransfer_1"/>
    <property type="match status" value="1"/>
</dbReference>
<dbReference type="PANTHER" id="PTHR10605:SF56">
    <property type="entry name" value="BIFUNCTIONAL HEPARAN SULFATE N-DEACETYLASE_N-SULFOTRANSFERASE"/>
    <property type="match status" value="1"/>
</dbReference>
<dbReference type="Proteomes" id="UP001304847">
    <property type="component" value="Unassembled WGS sequence"/>
</dbReference>
<dbReference type="Gene3D" id="3.40.50.300">
    <property type="entry name" value="P-loop containing nucleotide triphosphate hydrolases"/>
    <property type="match status" value="1"/>
</dbReference>
<proteinExistence type="predicted"/>
<evidence type="ECO:0000256" key="1">
    <source>
        <dbReference type="ARBA" id="ARBA00022679"/>
    </source>
</evidence>
<feature type="domain" description="Sulfotransferase" evidence="3">
    <location>
        <begin position="5"/>
        <end position="202"/>
    </location>
</feature>
<evidence type="ECO:0000313" key="4">
    <source>
        <dbReference type="EMBL" id="MEA9437293.1"/>
    </source>
</evidence>
<accession>A0ABU5WC02</accession>
<evidence type="ECO:0000313" key="5">
    <source>
        <dbReference type="Proteomes" id="UP001304847"/>
    </source>
</evidence>
<keyword evidence="1 4" id="KW-0808">Transferase</keyword>
<evidence type="ECO:0000259" key="3">
    <source>
        <dbReference type="Pfam" id="PF00685"/>
    </source>
</evidence>
<keyword evidence="2" id="KW-0325">Glycoprotein</keyword>
<dbReference type="InterPro" id="IPR037359">
    <property type="entry name" value="NST/OST"/>
</dbReference>
<keyword evidence="5" id="KW-1185">Reference proteome</keyword>
<sequence length="246" mass="28754">MNKINLFIIGTQKGGTTALAEFLSQHSDIYVTDGKEAHVFDDPSLSRCNDSIDLAYRHLLSKYNNESVICDATPIYMYFGDIPKKLYEYNPSARLIVILREPSERAFSQYQMERRRGDEPLSYPKALLAEVKRLREDSNPYQHGSSHRLHSYRSRGHYCRQLDNVFSVFSRAQVLLLTNDELRYHHDVTINKITRFLDVNNEPVVSSTVFSGEYKATLKESITSKVLRLYFFPERVRLWRRYGVRL</sequence>
<dbReference type="PANTHER" id="PTHR10605">
    <property type="entry name" value="HEPARAN SULFATE SULFOTRANSFERASE"/>
    <property type="match status" value="1"/>
</dbReference>
<comment type="caution">
    <text evidence="4">The sequence shown here is derived from an EMBL/GenBank/DDBJ whole genome shotgun (WGS) entry which is preliminary data.</text>
</comment>
<dbReference type="GO" id="GO:0016740">
    <property type="term" value="F:transferase activity"/>
    <property type="evidence" value="ECO:0007669"/>
    <property type="project" value="UniProtKB-KW"/>
</dbReference>
<dbReference type="SUPFAM" id="SSF52540">
    <property type="entry name" value="P-loop containing nucleoside triphosphate hydrolases"/>
    <property type="match status" value="1"/>
</dbReference>
<evidence type="ECO:0000256" key="2">
    <source>
        <dbReference type="ARBA" id="ARBA00023180"/>
    </source>
</evidence>
<dbReference type="InterPro" id="IPR027417">
    <property type="entry name" value="P-loop_NTPase"/>
</dbReference>
<dbReference type="InterPro" id="IPR000863">
    <property type="entry name" value="Sulfotransferase_dom"/>
</dbReference>
<organism evidence="4 5">
    <name type="scientific">Aeromonas caviae</name>
    <name type="common">Aeromonas punctata</name>
    <dbReference type="NCBI Taxonomy" id="648"/>
    <lineage>
        <taxon>Bacteria</taxon>
        <taxon>Pseudomonadati</taxon>
        <taxon>Pseudomonadota</taxon>
        <taxon>Gammaproteobacteria</taxon>
        <taxon>Aeromonadales</taxon>
        <taxon>Aeromonadaceae</taxon>
        <taxon>Aeromonas</taxon>
    </lineage>
</organism>
<name>A0ABU5WC02_AERCA</name>
<dbReference type="EMBL" id="JAYGOJ010000097">
    <property type="protein sequence ID" value="MEA9437293.1"/>
    <property type="molecule type" value="Genomic_DNA"/>
</dbReference>
<protein>
    <submittedName>
        <fullName evidence="4">Sulfotransferase</fullName>
        <ecNumber evidence="4">2.8.2.-</ecNumber>
    </submittedName>
</protein>
<dbReference type="EC" id="2.8.2.-" evidence="4"/>